<evidence type="ECO:0000259" key="6">
    <source>
        <dbReference type="Pfam" id="PF02900"/>
    </source>
</evidence>
<dbReference type="InterPro" id="IPR014436">
    <property type="entry name" value="Extradiol_dOase_DODA"/>
</dbReference>
<proteinExistence type="inferred from homology"/>
<gene>
    <name evidence="7" type="ORF">NESM_000031900</name>
</gene>
<evidence type="ECO:0000313" key="8">
    <source>
        <dbReference type="Proteomes" id="UP001430356"/>
    </source>
</evidence>
<feature type="domain" description="Extradiol ring-cleavage dioxygenase class III enzyme subunit B" evidence="6">
    <location>
        <begin position="44"/>
        <end position="269"/>
    </location>
</feature>
<keyword evidence="5" id="KW-0560">Oxidoreductase</keyword>
<dbReference type="Proteomes" id="UP001430356">
    <property type="component" value="Unassembled WGS sequence"/>
</dbReference>
<comment type="cofactor">
    <cofactor evidence="1">
        <name>Zn(2+)</name>
        <dbReference type="ChEBI" id="CHEBI:29105"/>
    </cofactor>
</comment>
<comment type="caution">
    <text evidence="7">The sequence shown here is derived from an EMBL/GenBank/DDBJ whole genome shotgun (WGS) entry which is preliminary data.</text>
</comment>
<evidence type="ECO:0000256" key="3">
    <source>
        <dbReference type="ARBA" id="ARBA00022723"/>
    </source>
</evidence>
<dbReference type="CDD" id="cd07363">
    <property type="entry name" value="45_DOPA_Dioxygenase"/>
    <property type="match status" value="1"/>
</dbReference>
<dbReference type="InterPro" id="IPR004183">
    <property type="entry name" value="Xdiol_dOase_suB"/>
</dbReference>
<accession>A0AAW0F353</accession>
<dbReference type="Pfam" id="PF02900">
    <property type="entry name" value="LigB"/>
    <property type="match status" value="1"/>
</dbReference>
<evidence type="ECO:0000256" key="4">
    <source>
        <dbReference type="ARBA" id="ARBA00022833"/>
    </source>
</evidence>
<sequence length="278" mass="30365">MPSAAAAAATPSNKYPALFLFHGAGPLPLLGDVEHIPMVTKWREHIEDIVARHGLPSAIAVVSAHYQTDEAEVGGGARPEMLYDYRNFPPESYELQYPAPGAPELGARMVESLQRAGLSATLNPRRKYDHGVFVPLMVMFEAAAIPVVPVSVLRSNDPLEHIKFGQALRRFREEGVLFIGSGASMHNFYSAPVHGAGTRFGDAVTAVLEDPSLSEAQRRAKMADVKSFDGFSEAQPPSEDEHLMPLLTIVGVTDGTPAREVANIPFRHTNQRHYLFDD</sequence>
<dbReference type="AlphaFoldDB" id="A0AAW0F353"/>
<dbReference type="PANTHER" id="PTHR30096">
    <property type="entry name" value="4,5-DOPA DIOXYGENASE EXTRADIOL-LIKE PROTEIN"/>
    <property type="match status" value="1"/>
</dbReference>
<keyword evidence="8" id="KW-1185">Reference proteome</keyword>
<evidence type="ECO:0000256" key="5">
    <source>
        <dbReference type="ARBA" id="ARBA00023002"/>
    </source>
</evidence>
<dbReference type="PIRSF" id="PIRSF006157">
    <property type="entry name" value="Doxgns_DODA"/>
    <property type="match status" value="1"/>
</dbReference>
<evidence type="ECO:0000256" key="1">
    <source>
        <dbReference type="ARBA" id="ARBA00001947"/>
    </source>
</evidence>
<dbReference type="SUPFAM" id="SSF53213">
    <property type="entry name" value="LigB-like"/>
    <property type="match status" value="1"/>
</dbReference>
<dbReference type="GO" id="GO:0008198">
    <property type="term" value="F:ferrous iron binding"/>
    <property type="evidence" value="ECO:0007669"/>
    <property type="project" value="InterPro"/>
</dbReference>
<organism evidence="7 8">
    <name type="scientific">Novymonas esmeraldas</name>
    <dbReference type="NCBI Taxonomy" id="1808958"/>
    <lineage>
        <taxon>Eukaryota</taxon>
        <taxon>Discoba</taxon>
        <taxon>Euglenozoa</taxon>
        <taxon>Kinetoplastea</taxon>
        <taxon>Metakinetoplastina</taxon>
        <taxon>Trypanosomatida</taxon>
        <taxon>Trypanosomatidae</taxon>
        <taxon>Novymonas</taxon>
    </lineage>
</organism>
<keyword evidence="7" id="KW-0223">Dioxygenase</keyword>
<keyword evidence="3" id="KW-0479">Metal-binding</keyword>
<dbReference type="GO" id="GO:0008270">
    <property type="term" value="F:zinc ion binding"/>
    <property type="evidence" value="ECO:0007669"/>
    <property type="project" value="InterPro"/>
</dbReference>
<protein>
    <submittedName>
        <fullName evidence="7">Catalytic LigB subunit of aromatic ring-opening dioxygenase</fullName>
    </submittedName>
</protein>
<comment type="similarity">
    <text evidence="2">Belongs to the DODA-type extradiol aromatic ring-opening dioxygenase family.</text>
</comment>
<reference evidence="7 8" key="1">
    <citation type="journal article" date="2021" name="MBio">
        <title>A New Model Trypanosomatid, Novymonas esmeraldas: Genomic Perception of Its 'Candidatus Pandoraea novymonadis' Endosymbiont.</title>
        <authorList>
            <person name="Zakharova A."/>
            <person name="Saura A."/>
            <person name="Butenko A."/>
            <person name="Podesvova L."/>
            <person name="Warmusova S."/>
            <person name="Kostygov A.Y."/>
            <person name="Nenarokova A."/>
            <person name="Lukes J."/>
            <person name="Opperdoes F.R."/>
            <person name="Yurchenko V."/>
        </authorList>
    </citation>
    <scope>NUCLEOTIDE SEQUENCE [LARGE SCALE GENOMIC DNA]</scope>
    <source>
        <strain evidence="7 8">E262AT.01</strain>
    </source>
</reference>
<evidence type="ECO:0000313" key="7">
    <source>
        <dbReference type="EMBL" id="KAK7199841.1"/>
    </source>
</evidence>
<dbReference type="PANTHER" id="PTHR30096:SF0">
    <property type="entry name" value="4,5-DOPA DIOXYGENASE EXTRADIOL-LIKE PROTEIN"/>
    <property type="match status" value="1"/>
</dbReference>
<keyword evidence="4" id="KW-0862">Zinc</keyword>
<evidence type="ECO:0000256" key="2">
    <source>
        <dbReference type="ARBA" id="ARBA00007581"/>
    </source>
</evidence>
<dbReference type="EMBL" id="JAECZO010000002">
    <property type="protein sequence ID" value="KAK7199841.1"/>
    <property type="molecule type" value="Genomic_DNA"/>
</dbReference>
<dbReference type="Gene3D" id="3.40.830.10">
    <property type="entry name" value="LigB-like"/>
    <property type="match status" value="1"/>
</dbReference>
<name>A0AAW0F353_9TRYP</name>
<dbReference type="GO" id="GO:0016702">
    <property type="term" value="F:oxidoreductase activity, acting on single donors with incorporation of molecular oxygen, incorporation of two atoms of oxygen"/>
    <property type="evidence" value="ECO:0007669"/>
    <property type="project" value="UniProtKB-ARBA"/>
</dbReference>